<evidence type="ECO:0000313" key="2">
    <source>
        <dbReference type="EMBL" id="MBW4668422.1"/>
    </source>
</evidence>
<dbReference type="Gene3D" id="1.10.260.40">
    <property type="entry name" value="lambda repressor-like DNA-binding domains"/>
    <property type="match status" value="1"/>
</dbReference>
<dbReference type="SUPFAM" id="SSF47413">
    <property type="entry name" value="lambda repressor-like DNA-binding domains"/>
    <property type="match status" value="1"/>
</dbReference>
<dbReference type="Proteomes" id="UP000729701">
    <property type="component" value="Unassembled WGS sequence"/>
</dbReference>
<dbReference type="PROSITE" id="PS50943">
    <property type="entry name" value="HTH_CROC1"/>
    <property type="match status" value="1"/>
</dbReference>
<organism evidence="2 3">
    <name type="scientific">Cyanomargarita calcarea GSE-NOS-MK-12-04C</name>
    <dbReference type="NCBI Taxonomy" id="2839659"/>
    <lineage>
        <taxon>Bacteria</taxon>
        <taxon>Bacillati</taxon>
        <taxon>Cyanobacteriota</taxon>
        <taxon>Cyanophyceae</taxon>
        <taxon>Nostocales</taxon>
        <taxon>Cyanomargaritaceae</taxon>
        <taxon>Cyanomargarita</taxon>
    </lineage>
</organism>
<dbReference type="Pfam" id="PF13560">
    <property type="entry name" value="HTH_31"/>
    <property type="match status" value="1"/>
</dbReference>
<dbReference type="CDD" id="cd00093">
    <property type="entry name" value="HTH_XRE"/>
    <property type="match status" value="1"/>
</dbReference>
<reference evidence="2" key="1">
    <citation type="submission" date="2021-05" db="EMBL/GenBank/DDBJ databases">
        <authorList>
            <person name="Pietrasiak N."/>
            <person name="Ward R."/>
            <person name="Stajich J.E."/>
            <person name="Kurbessoian T."/>
        </authorList>
    </citation>
    <scope>NUCLEOTIDE SEQUENCE</scope>
    <source>
        <strain evidence="2">GSE-NOS-MK-12-04C</strain>
    </source>
</reference>
<dbReference type="InterPro" id="IPR010982">
    <property type="entry name" value="Lambda_DNA-bd_dom_sf"/>
</dbReference>
<accession>A0A951QNW7</accession>
<feature type="domain" description="HTH cro/C1-type" evidence="1">
    <location>
        <begin position="3"/>
        <end position="59"/>
    </location>
</feature>
<reference evidence="2" key="2">
    <citation type="journal article" date="2022" name="Microbiol. Resour. Announc.">
        <title>Metagenome Sequencing to Explore Phylogenomics of Terrestrial Cyanobacteria.</title>
        <authorList>
            <person name="Ward R.D."/>
            <person name="Stajich J.E."/>
            <person name="Johansen J.R."/>
            <person name="Huntemann M."/>
            <person name="Clum A."/>
            <person name="Foster B."/>
            <person name="Foster B."/>
            <person name="Roux S."/>
            <person name="Palaniappan K."/>
            <person name="Varghese N."/>
            <person name="Mukherjee S."/>
            <person name="Reddy T.B.K."/>
            <person name="Daum C."/>
            <person name="Copeland A."/>
            <person name="Chen I.A."/>
            <person name="Ivanova N.N."/>
            <person name="Kyrpides N.C."/>
            <person name="Shapiro N."/>
            <person name="Eloe-Fadrosh E.A."/>
            <person name="Pietrasiak N."/>
        </authorList>
    </citation>
    <scope>NUCLEOTIDE SEQUENCE</scope>
    <source>
        <strain evidence="2">GSE-NOS-MK-12-04C</strain>
    </source>
</reference>
<evidence type="ECO:0000313" key="3">
    <source>
        <dbReference type="Proteomes" id="UP000729701"/>
    </source>
</evidence>
<dbReference type="SMART" id="SM00530">
    <property type="entry name" value="HTH_XRE"/>
    <property type="match status" value="1"/>
</dbReference>
<sequence length="81" mass="9439">MNIRQLRERKKLRTVDVASRLDVGESTIRNWEKGRTIPRLRIDQFNDLLVLYDCTFDELWTAVKKSCEADKGEDRPIASSA</sequence>
<dbReference type="InterPro" id="IPR001387">
    <property type="entry name" value="Cro/C1-type_HTH"/>
</dbReference>
<dbReference type="EMBL" id="JAHHGZ010000012">
    <property type="protein sequence ID" value="MBW4668422.1"/>
    <property type="molecule type" value="Genomic_DNA"/>
</dbReference>
<dbReference type="GO" id="GO:0003677">
    <property type="term" value="F:DNA binding"/>
    <property type="evidence" value="ECO:0007669"/>
    <property type="project" value="InterPro"/>
</dbReference>
<gene>
    <name evidence="2" type="ORF">KME60_13590</name>
</gene>
<proteinExistence type="predicted"/>
<name>A0A951QNW7_9CYAN</name>
<dbReference type="AlphaFoldDB" id="A0A951QNW7"/>
<protein>
    <submittedName>
        <fullName evidence="2">Helix-turn-helix domain-containing protein</fullName>
    </submittedName>
</protein>
<evidence type="ECO:0000259" key="1">
    <source>
        <dbReference type="PROSITE" id="PS50943"/>
    </source>
</evidence>
<comment type="caution">
    <text evidence="2">The sequence shown here is derived from an EMBL/GenBank/DDBJ whole genome shotgun (WGS) entry which is preliminary data.</text>
</comment>